<keyword evidence="1" id="KW-0472">Membrane</keyword>
<comment type="caution">
    <text evidence="3">The sequence shown here is derived from an EMBL/GenBank/DDBJ whole genome shotgun (WGS) entry which is preliminary data.</text>
</comment>
<evidence type="ECO:0000259" key="2">
    <source>
        <dbReference type="Pfam" id="PF10099"/>
    </source>
</evidence>
<keyword evidence="1" id="KW-1133">Transmembrane helix</keyword>
<accession>A0ABS8C3L0</accession>
<evidence type="ECO:0000313" key="4">
    <source>
        <dbReference type="Proteomes" id="UP000633814"/>
    </source>
</evidence>
<evidence type="ECO:0000313" key="3">
    <source>
        <dbReference type="EMBL" id="MCB5226580.1"/>
    </source>
</evidence>
<dbReference type="PANTHER" id="PTHR37461:SF1">
    <property type="entry name" value="ANTI-SIGMA-K FACTOR RSKA"/>
    <property type="match status" value="1"/>
</dbReference>
<reference evidence="3 4" key="1">
    <citation type="submission" date="2021-10" db="EMBL/GenBank/DDBJ databases">
        <title>Alishewanella koreense sp. nov. isolated from seawater of southwestern coast in South Korea and the proposal for the reclassification of Rheinheimera perlucida and Rheinheimera tuosuensis as Arsukibacterium perlucida and Arsukibacterium tuosuensis.</title>
        <authorList>
            <person name="Kim K.H."/>
            <person name="Ruan W."/>
            <person name="Kim K.R."/>
            <person name="Baek J.H."/>
            <person name="Jeon C.O."/>
        </authorList>
    </citation>
    <scope>NUCLEOTIDE SEQUENCE [LARGE SCALE GENOMIC DNA]</scope>
    <source>
        <strain evidence="3 4">16-MA</strain>
    </source>
</reference>
<evidence type="ECO:0000256" key="1">
    <source>
        <dbReference type="SAM" id="Phobius"/>
    </source>
</evidence>
<protein>
    <submittedName>
        <fullName evidence="3">Anti-sigma factor</fullName>
    </submittedName>
</protein>
<organism evidence="3 4">
    <name type="scientific">Alishewanella maricola</name>
    <dbReference type="NCBI Taxonomy" id="2795740"/>
    <lineage>
        <taxon>Bacteria</taxon>
        <taxon>Pseudomonadati</taxon>
        <taxon>Pseudomonadota</taxon>
        <taxon>Gammaproteobacteria</taxon>
        <taxon>Alteromonadales</taxon>
        <taxon>Alteromonadaceae</taxon>
        <taxon>Alishewanella</taxon>
    </lineage>
</organism>
<gene>
    <name evidence="3" type="ORF">JAO78_007095</name>
</gene>
<dbReference type="Pfam" id="PF10099">
    <property type="entry name" value="RskA_C"/>
    <property type="match status" value="1"/>
</dbReference>
<dbReference type="EMBL" id="JAEINI020000003">
    <property type="protein sequence ID" value="MCB5226580.1"/>
    <property type="molecule type" value="Genomic_DNA"/>
</dbReference>
<keyword evidence="1" id="KW-0812">Transmembrane</keyword>
<dbReference type="PANTHER" id="PTHR37461">
    <property type="entry name" value="ANTI-SIGMA-K FACTOR RSKA"/>
    <property type="match status" value="1"/>
</dbReference>
<dbReference type="Proteomes" id="UP000633814">
    <property type="component" value="Unassembled WGS sequence"/>
</dbReference>
<feature type="transmembrane region" description="Helical" evidence="1">
    <location>
        <begin position="87"/>
        <end position="107"/>
    </location>
</feature>
<keyword evidence="4" id="KW-1185">Reference proteome</keyword>
<dbReference type="InterPro" id="IPR051474">
    <property type="entry name" value="Anti-sigma-K/W_factor"/>
</dbReference>
<dbReference type="RefSeq" id="WP_226750668.1">
    <property type="nucleotide sequence ID" value="NZ_JAEINI020000003.1"/>
</dbReference>
<dbReference type="InterPro" id="IPR018764">
    <property type="entry name" value="RskA_C"/>
</dbReference>
<feature type="domain" description="Anti-sigma K factor RskA C-terminal" evidence="2">
    <location>
        <begin position="91"/>
        <end position="216"/>
    </location>
</feature>
<name>A0ABS8C3L0_9ALTE</name>
<proteinExistence type="predicted"/>
<sequence>MKYQSTELQHQLAARFVLGSMRGLARRRFQRLLMDIPALRDEVAFWEEHLHELTDVIPLRQPPAQVWQRIQERLGWVQARPVNRFNWSWLLGAMASIVLLVNVFMLVSPDPSITPSPQRIAVIQNADARTLWLIEQRDQQLKVAAVGAIAPLANEDYQLWMLPADGTAPVSLGLLPQQGEVLLALTDKIDLALVGALAVSREPLGGSPEPFPTGPVLFTTDLLII</sequence>